<feature type="transmembrane region" description="Helical" evidence="13">
    <location>
        <begin position="97"/>
        <end position="118"/>
    </location>
</feature>
<evidence type="ECO:0000256" key="12">
    <source>
        <dbReference type="ARBA" id="ARBA00048483"/>
    </source>
</evidence>
<dbReference type="InterPro" id="IPR017938">
    <property type="entry name" value="Riboflavin_synthase-like_b-brl"/>
</dbReference>
<keyword evidence="16" id="KW-1185">Reference proteome</keyword>
<dbReference type="InterPro" id="IPR017927">
    <property type="entry name" value="FAD-bd_FR_type"/>
</dbReference>
<comment type="caution">
    <text evidence="15">The sequence shown here is derived from an EMBL/GenBank/DDBJ whole genome shotgun (WGS) entry which is preliminary data.</text>
</comment>
<evidence type="ECO:0000256" key="13">
    <source>
        <dbReference type="SAM" id="Phobius"/>
    </source>
</evidence>
<dbReference type="Proteomes" id="UP000696573">
    <property type="component" value="Unassembled WGS sequence"/>
</dbReference>
<evidence type="ECO:0000256" key="11">
    <source>
        <dbReference type="ARBA" id="ARBA00023136"/>
    </source>
</evidence>
<keyword evidence="5" id="KW-1003">Cell membrane</keyword>
<evidence type="ECO:0000313" key="16">
    <source>
        <dbReference type="Proteomes" id="UP000696573"/>
    </source>
</evidence>
<dbReference type="AlphaFoldDB" id="A0A9N9VJK8"/>
<sequence>MLQISDVVPYCPLIFSVAVIFCVILWNNIDNLKRHLVQAPILNNHHYEEFQLSSVKSFSSYPTRLQFLLILAYLAINVAFVGIDVQPPHNRWDQLAAVVRYRLGVLATVNMIPLFILAFRNNPLVYLLGIPFDTCILMHRWLGRIVAIEALGHTIAHLAQHGFTQTSLKLMISPSSPFLFWGFIATMSCLLLCALAWGPLRHAFYETFKQSHVCLSILSIYSLWSHLRIGKLPELKITYAIIALWAAEHISRTVRLIYLNARRSSANALVESLPGDACRLSVHLLPSWDIQPGQYTYLYIPFISFWESHPFSVAWTNETHYVSDKSGTQISFVVKAKTGMTRRLYERSVAAGGSITTTCWLEGPYGCPRSLGSYGTVVLIAGGVGITQHLLQVRSLIHGYNNDTVATRKILLIWSIRHRKHREWVKCWADEISSLREGSDVFQILVYISQPPPLSGVPWSGFTGRPDLERLIAKEQKYQIGTMVVSVCGPAQLSDSVRDAVRKLRGNNSIDLIECAFSW</sequence>
<dbReference type="GO" id="GO:0006879">
    <property type="term" value="P:intracellular iron ion homeostasis"/>
    <property type="evidence" value="ECO:0007669"/>
    <property type="project" value="TreeGrafter"/>
</dbReference>
<dbReference type="Gene3D" id="3.40.50.80">
    <property type="entry name" value="Nucleotide-binding domain of ferredoxin-NADP reductase (FNR) module"/>
    <property type="match status" value="1"/>
</dbReference>
<organism evidence="15 16">
    <name type="scientific">Clonostachys rhizophaga</name>
    <dbReference type="NCBI Taxonomy" id="160324"/>
    <lineage>
        <taxon>Eukaryota</taxon>
        <taxon>Fungi</taxon>
        <taxon>Dikarya</taxon>
        <taxon>Ascomycota</taxon>
        <taxon>Pezizomycotina</taxon>
        <taxon>Sordariomycetes</taxon>
        <taxon>Hypocreomycetidae</taxon>
        <taxon>Hypocreales</taxon>
        <taxon>Bionectriaceae</taxon>
        <taxon>Clonostachys</taxon>
    </lineage>
</organism>
<keyword evidence="11 13" id="KW-0472">Membrane</keyword>
<dbReference type="Pfam" id="PF08030">
    <property type="entry name" value="NAD_binding_6"/>
    <property type="match status" value="1"/>
</dbReference>
<dbReference type="PANTHER" id="PTHR32361:SF24">
    <property type="entry name" value="REDUCTASE, PUTATIVE (AFU_ORTHOLOGUE AFUA_3G10820)-RELATED"/>
    <property type="match status" value="1"/>
</dbReference>
<evidence type="ECO:0000313" key="15">
    <source>
        <dbReference type="EMBL" id="CAH0024529.1"/>
    </source>
</evidence>
<dbReference type="GO" id="GO:0005886">
    <property type="term" value="C:plasma membrane"/>
    <property type="evidence" value="ECO:0007669"/>
    <property type="project" value="UniProtKB-SubCell"/>
</dbReference>
<comment type="catalytic activity">
    <reaction evidence="12">
        <text>2 a Fe(II)-siderophore + NADP(+) + H(+) = 2 a Fe(III)-siderophore + NADPH</text>
        <dbReference type="Rhea" id="RHEA:28795"/>
        <dbReference type="Rhea" id="RHEA-COMP:11342"/>
        <dbReference type="Rhea" id="RHEA-COMP:11344"/>
        <dbReference type="ChEBI" id="CHEBI:15378"/>
        <dbReference type="ChEBI" id="CHEBI:29033"/>
        <dbReference type="ChEBI" id="CHEBI:29034"/>
        <dbReference type="ChEBI" id="CHEBI:57783"/>
        <dbReference type="ChEBI" id="CHEBI:58349"/>
        <dbReference type="EC" id="1.16.1.9"/>
    </reaction>
</comment>
<name>A0A9N9VJK8_9HYPO</name>
<dbReference type="InterPro" id="IPR013130">
    <property type="entry name" value="Fe3_Rdtase_TM_dom"/>
</dbReference>
<accession>A0A9N9VJK8</accession>
<keyword evidence="10" id="KW-0406">Ion transport</keyword>
<dbReference type="GO" id="GO:0052851">
    <property type="term" value="F:ferric-chelate reductase (NADPH) activity"/>
    <property type="evidence" value="ECO:0007669"/>
    <property type="project" value="UniProtKB-EC"/>
</dbReference>
<dbReference type="OrthoDB" id="4494341at2759"/>
<dbReference type="InterPro" id="IPR013121">
    <property type="entry name" value="Fe_red_NAD-bd_6"/>
</dbReference>
<evidence type="ECO:0000256" key="8">
    <source>
        <dbReference type="ARBA" id="ARBA00022989"/>
    </source>
</evidence>
<dbReference type="GO" id="GO:0015677">
    <property type="term" value="P:copper ion import"/>
    <property type="evidence" value="ECO:0007669"/>
    <property type="project" value="TreeGrafter"/>
</dbReference>
<gene>
    <name evidence="15" type="ORF">CRHIZ90672A_00017943</name>
</gene>
<keyword evidence="8 13" id="KW-1133">Transmembrane helix</keyword>
<dbReference type="EC" id="1.16.1.9" evidence="3"/>
<feature type="transmembrane region" description="Helical" evidence="13">
    <location>
        <begin position="178"/>
        <end position="198"/>
    </location>
</feature>
<feature type="domain" description="FAD-binding FR-type" evidence="14">
    <location>
        <begin position="222"/>
        <end position="371"/>
    </location>
</feature>
<dbReference type="SFLD" id="SFLDG01168">
    <property type="entry name" value="Ferric_reductase_subgroup_(FRE"/>
    <property type="match status" value="1"/>
</dbReference>
<reference evidence="15" key="1">
    <citation type="submission" date="2021-10" db="EMBL/GenBank/DDBJ databases">
        <authorList>
            <person name="Piombo E."/>
        </authorList>
    </citation>
    <scope>NUCLEOTIDE SEQUENCE</scope>
</reference>
<evidence type="ECO:0000256" key="3">
    <source>
        <dbReference type="ARBA" id="ARBA00012668"/>
    </source>
</evidence>
<evidence type="ECO:0000256" key="5">
    <source>
        <dbReference type="ARBA" id="ARBA00022475"/>
    </source>
</evidence>
<dbReference type="CDD" id="cd06186">
    <property type="entry name" value="NOX_Duox_like_FAD_NADP"/>
    <property type="match status" value="1"/>
</dbReference>
<evidence type="ECO:0000256" key="9">
    <source>
        <dbReference type="ARBA" id="ARBA00023002"/>
    </source>
</evidence>
<dbReference type="SUPFAM" id="SSF52343">
    <property type="entry name" value="Ferredoxin reductase-like, C-terminal NADP-linked domain"/>
    <property type="match status" value="1"/>
</dbReference>
<dbReference type="EMBL" id="CABFNQ020000697">
    <property type="protein sequence ID" value="CAH0024529.1"/>
    <property type="molecule type" value="Genomic_DNA"/>
</dbReference>
<keyword evidence="9" id="KW-0560">Oxidoreductase</keyword>
<evidence type="ECO:0000256" key="2">
    <source>
        <dbReference type="ARBA" id="ARBA00006278"/>
    </source>
</evidence>
<evidence type="ECO:0000256" key="1">
    <source>
        <dbReference type="ARBA" id="ARBA00004651"/>
    </source>
</evidence>
<keyword evidence="4" id="KW-0813">Transport</keyword>
<dbReference type="InterPro" id="IPR013112">
    <property type="entry name" value="FAD-bd_8"/>
</dbReference>
<dbReference type="SFLD" id="SFLDS00052">
    <property type="entry name" value="Ferric_Reductase_Domain"/>
    <property type="match status" value="1"/>
</dbReference>
<proteinExistence type="inferred from homology"/>
<dbReference type="InterPro" id="IPR039261">
    <property type="entry name" value="FNR_nucleotide-bd"/>
</dbReference>
<dbReference type="GO" id="GO:0006826">
    <property type="term" value="P:iron ion transport"/>
    <property type="evidence" value="ECO:0007669"/>
    <property type="project" value="TreeGrafter"/>
</dbReference>
<evidence type="ECO:0000256" key="7">
    <source>
        <dbReference type="ARBA" id="ARBA00022982"/>
    </source>
</evidence>
<dbReference type="PROSITE" id="PS51384">
    <property type="entry name" value="FAD_FR"/>
    <property type="match status" value="1"/>
</dbReference>
<keyword evidence="6 13" id="KW-0812">Transmembrane</keyword>
<dbReference type="InterPro" id="IPR051410">
    <property type="entry name" value="Ferric/Cupric_Reductase"/>
</dbReference>
<evidence type="ECO:0000256" key="4">
    <source>
        <dbReference type="ARBA" id="ARBA00022448"/>
    </source>
</evidence>
<dbReference type="PANTHER" id="PTHR32361">
    <property type="entry name" value="FERRIC/CUPRIC REDUCTASE TRANSMEMBRANE COMPONENT"/>
    <property type="match status" value="1"/>
</dbReference>
<protein>
    <recommendedName>
        <fullName evidence="3">ferric-chelate reductase (NADPH)</fullName>
        <ecNumber evidence="3">1.16.1.9</ecNumber>
    </recommendedName>
</protein>
<keyword evidence="7" id="KW-0249">Electron transport</keyword>
<dbReference type="Pfam" id="PF08022">
    <property type="entry name" value="FAD_binding_8"/>
    <property type="match status" value="1"/>
</dbReference>
<evidence type="ECO:0000259" key="14">
    <source>
        <dbReference type="PROSITE" id="PS51384"/>
    </source>
</evidence>
<feature type="transmembrane region" description="Helical" evidence="13">
    <location>
        <begin position="7"/>
        <end position="26"/>
    </location>
</feature>
<evidence type="ECO:0000256" key="6">
    <source>
        <dbReference type="ARBA" id="ARBA00022692"/>
    </source>
</evidence>
<dbReference type="SUPFAM" id="SSF63380">
    <property type="entry name" value="Riboflavin synthase domain-like"/>
    <property type="match status" value="1"/>
</dbReference>
<comment type="subcellular location">
    <subcellularLocation>
        <location evidence="1">Cell membrane</location>
        <topology evidence="1">Multi-pass membrane protein</topology>
    </subcellularLocation>
</comment>
<evidence type="ECO:0000256" key="10">
    <source>
        <dbReference type="ARBA" id="ARBA00023065"/>
    </source>
</evidence>
<comment type="similarity">
    <text evidence="2">Belongs to the ferric reductase (FRE) family.</text>
</comment>
<dbReference type="Pfam" id="PF01794">
    <property type="entry name" value="Ferric_reduct"/>
    <property type="match status" value="1"/>
</dbReference>
<feature type="transmembrane region" description="Helical" evidence="13">
    <location>
        <begin position="65"/>
        <end position="85"/>
    </location>
</feature>